<dbReference type="InterPro" id="IPR020568">
    <property type="entry name" value="Ribosomal_Su5_D2-typ_SF"/>
</dbReference>
<sequence>MKFSRQTTLRSQATVTGVGVHSGLPVNLTLGPAPIDAGFIFVRSGLDGCDREVQASAESVIATEFATTLGDREGPLVSTAEHVLAALRGMGVDNAVIEVDGPEVPIMDGSAAAFVAAIDQAGIFTQSASRRFIQVLKPVQVTIGKSFGELRPHAAGFRAEVEIDFANPVIGRQSYMLDLSPERFRREICRARTFGCMSDVAKLWSAGFALGASFENSVVFDDERLLNAEGLRYSDECARHKVLDAVGDLALAGLPLLGAYRSVRGGHKLNHAVLTALMADRSAWRVIEAETARRTRAYAEVGSGMVGGMVAPAYGPDVS</sequence>
<feature type="binding site" evidence="12">
    <location>
        <position position="240"/>
    </location>
    <ligand>
        <name>Zn(2+)</name>
        <dbReference type="ChEBI" id="CHEBI:29105"/>
    </ligand>
</feature>
<evidence type="ECO:0000256" key="3">
    <source>
        <dbReference type="ARBA" id="ARBA00005002"/>
    </source>
</evidence>
<dbReference type="HAMAP" id="MF_00388">
    <property type="entry name" value="LpxC"/>
    <property type="match status" value="1"/>
</dbReference>
<dbReference type="InterPro" id="IPR004463">
    <property type="entry name" value="UDP-acyl_GlcNac_deAcase"/>
</dbReference>
<evidence type="ECO:0000256" key="12">
    <source>
        <dbReference type="HAMAP-Rule" id="MF_00388"/>
    </source>
</evidence>
<comment type="cofactor">
    <cofactor evidence="1 12">
        <name>Zn(2+)</name>
        <dbReference type="ChEBI" id="CHEBI:29105"/>
    </cofactor>
</comment>
<dbReference type="RefSeq" id="WP_215623086.1">
    <property type="nucleotide sequence ID" value="NZ_CP076134.1"/>
</dbReference>
<dbReference type="Gene3D" id="3.30.1700.10">
    <property type="entry name" value="lpxc deacetylase, domain 2"/>
    <property type="match status" value="1"/>
</dbReference>
<name>A0A975NH57_9BRAD</name>
<dbReference type="NCBIfam" id="TIGR00325">
    <property type="entry name" value="lpxC"/>
    <property type="match status" value="1"/>
</dbReference>
<keyword evidence="5 12" id="KW-0444">Lipid biosynthesis</keyword>
<proteinExistence type="inferred from homology"/>
<feature type="binding site" evidence="12">
    <location>
        <position position="82"/>
    </location>
    <ligand>
        <name>Zn(2+)</name>
        <dbReference type="ChEBI" id="CHEBI:29105"/>
    </ligand>
</feature>
<evidence type="ECO:0000256" key="6">
    <source>
        <dbReference type="ARBA" id="ARBA00022556"/>
    </source>
</evidence>
<evidence type="ECO:0000256" key="10">
    <source>
        <dbReference type="ARBA" id="ARBA00023098"/>
    </source>
</evidence>
<evidence type="ECO:0000313" key="14">
    <source>
        <dbReference type="Proteomes" id="UP000680839"/>
    </source>
</evidence>
<dbReference type="InterPro" id="IPR011334">
    <property type="entry name" value="UDP-acyl_GlcNac_deAcase_C"/>
</dbReference>
<comment type="similarity">
    <text evidence="12">Belongs to the LpxC family.</text>
</comment>
<evidence type="ECO:0000256" key="11">
    <source>
        <dbReference type="ARBA" id="ARBA00024535"/>
    </source>
</evidence>
<dbReference type="EC" id="3.5.1.108" evidence="4 12"/>
<dbReference type="Gene3D" id="3.30.230.20">
    <property type="entry name" value="lpxc deacetylase, domain 1"/>
    <property type="match status" value="1"/>
</dbReference>
<protein>
    <recommendedName>
        <fullName evidence="4 12">UDP-3-O-acyl-N-acetylglucosamine deacetylase</fullName>
        <shortName evidence="12">UDP-3-O-acyl-GlcNAc deacetylase</shortName>
        <ecNumber evidence="4 12">3.5.1.108</ecNumber>
    </recommendedName>
    <alternativeName>
        <fullName evidence="12">UDP-3-O-[R-3-hydroxymyristoyl]-N-acetylglucosamine deacetylase</fullName>
    </alternativeName>
</protein>
<comment type="catalytic activity">
    <reaction evidence="11 12">
        <text>a UDP-3-O-[(3R)-3-hydroxyacyl]-N-acetyl-alpha-D-glucosamine + H2O = a UDP-3-O-[(3R)-3-hydroxyacyl]-alpha-D-glucosamine + acetate</text>
        <dbReference type="Rhea" id="RHEA:67816"/>
        <dbReference type="ChEBI" id="CHEBI:15377"/>
        <dbReference type="ChEBI" id="CHEBI:30089"/>
        <dbReference type="ChEBI" id="CHEBI:137740"/>
        <dbReference type="ChEBI" id="CHEBI:173225"/>
        <dbReference type="EC" id="3.5.1.108"/>
    </reaction>
</comment>
<dbReference type="SUPFAM" id="SSF54211">
    <property type="entry name" value="Ribosomal protein S5 domain 2-like"/>
    <property type="match status" value="2"/>
</dbReference>
<dbReference type="GO" id="GO:0103117">
    <property type="term" value="F:UDP-3-O-acyl-N-acetylglucosamine deacetylase activity"/>
    <property type="evidence" value="ECO:0007669"/>
    <property type="project" value="UniProtKB-UniRule"/>
</dbReference>
<evidence type="ECO:0000256" key="7">
    <source>
        <dbReference type="ARBA" id="ARBA00022723"/>
    </source>
</evidence>
<evidence type="ECO:0000256" key="1">
    <source>
        <dbReference type="ARBA" id="ARBA00001947"/>
    </source>
</evidence>
<dbReference type="PANTHER" id="PTHR33694:SF1">
    <property type="entry name" value="UDP-3-O-ACYL-N-ACETYLGLUCOSAMINE DEACETYLASE 1, MITOCHONDRIAL-RELATED"/>
    <property type="match status" value="1"/>
</dbReference>
<comment type="pathway">
    <text evidence="3 12">Glycolipid biosynthesis; lipid IV(A) biosynthesis; lipid IV(A) from (3R)-3-hydroxytetradecanoyl-[acyl-carrier-protein] and UDP-N-acetyl-alpha-D-glucosamine: step 2/6.</text>
</comment>
<dbReference type="GO" id="GO:0009245">
    <property type="term" value="P:lipid A biosynthetic process"/>
    <property type="evidence" value="ECO:0007669"/>
    <property type="project" value="UniProtKB-UniRule"/>
</dbReference>
<dbReference type="EMBL" id="CP076134">
    <property type="protein sequence ID" value="QWG14466.1"/>
    <property type="molecule type" value="Genomic_DNA"/>
</dbReference>
<dbReference type="GO" id="GO:0046872">
    <property type="term" value="F:metal ion binding"/>
    <property type="evidence" value="ECO:0007669"/>
    <property type="project" value="UniProtKB-KW"/>
</dbReference>
<feature type="binding site" evidence="12">
    <location>
        <position position="244"/>
    </location>
    <ligand>
        <name>Zn(2+)</name>
        <dbReference type="ChEBI" id="CHEBI:29105"/>
    </ligand>
</feature>
<gene>
    <name evidence="12" type="primary">lpxC</name>
    <name evidence="13" type="ORF">KMZ29_07300</name>
</gene>
<keyword evidence="10 12" id="KW-0443">Lipid metabolism</keyword>
<dbReference type="Pfam" id="PF03331">
    <property type="entry name" value="LpxC"/>
    <property type="match status" value="1"/>
</dbReference>
<dbReference type="AlphaFoldDB" id="A0A975NH57"/>
<evidence type="ECO:0000256" key="4">
    <source>
        <dbReference type="ARBA" id="ARBA00012745"/>
    </source>
</evidence>
<evidence type="ECO:0000256" key="5">
    <source>
        <dbReference type="ARBA" id="ARBA00022516"/>
    </source>
</evidence>
<organism evidence="13 14">
    <name type="scientific">Bradyrhizobium sediminis</name>
    <dbReference type="NCBI Taxonomy" id="2840469"/>
    <lineage>
        <taxon>Bacteria</taxon>
        <taxon>Pseudomonadati</taxon>
        <taxon>Pseudomonadota</taxon>
        <taxon>Alphaproteobacteria</taxon>
        <taxon>Hyphomicrobiales</taxon>
        <taxon>Nitrobacteraceae</taxon>
        <taxon>Bradyrhizobium</taxon>
    </lineage>
</organism>
<keyword evidence="8 12" id="KW-0378">Hydrolase</keyword>
<dbReference type="Proteomes" id="UP000680839">
    <property type="component" value="Chromosome"/>
</dbReference>
<comment type="function">
    <text evidence="2 12">Catalyzes the hydrolysis of UDP-3-O-myristoyl-N-acetylglucosamine to form UDP-3-O-myristoylglucosamine and acetate, the committed step in lipid A biosynthesis.</text>
</comment>
<evidence type="ECO:0000256" key="8">
    <source>
        <dbReference type="ARBA" id="ARBA00022801"/>
    </source>
</evidence>
<accession>A0A975NH57</accession>
<dbReference type="InterPro" id="IPR015870">
    <property type="entry name" value="UDP-acyl_N-AcGlcN_deAcase_N"/>
</dbReference>
<dbReference type="PANTHER" id="PTHR33694">
    <property type="entry name" value="UDP-3-O-ACYL-N-ACETYLGLUCOSAMINE DEACETYLASE 1, MITOCHONDRIAL-RELATED"/>
    <property type="match status" value="1"/>
</dbReference>
<evidence type="ECO:0000313" key="13">
    <source>
        <dbReference type="EMBL" id="QWG14466.1"/>
    </source>
</evidence>
<keyword evidence="9 12" id="KW-0862">Zinc</keyword>
<keyword evidence="6 12" id="KW-0441">Lipid A biosynthesis</keyword>
<evidence type="ECO:0000256" key="2">
    <source>
        <dbReference type="ARBA" id="ARBA00002923"/>
    </source>
</evidence>
<dbReference type="GO" id="GO:0016020">
    <property type="term" value="C:membrane"/>
    <property type="evidence" value="ECO:0007669"/>
    <property type="project" value="GOC"/>
</dbReference>
<evidence type="ECO:0000256" key="9">
    <source>
        <dbReference type="ARBA" id="ARBA00022833"/>
    </source>
</evidence>
<reference evidence="13" key="1">
    <citation type="submission" date="2021-06" db="EMBL/GenBank/DDBJ databases">
        <title>Bradyrhizobium sp. S2-20-1 Genome sequencing.</title>
        <authorList>
            <person name="Jin L."/>
        </authorList>
    </citation>
    <scope>NUCLEOTIDE SEQUENCE</scope>
    <source>
        <strain evidence="13">S2-20-1</strain>
    </source>
</reference>
<keyword evidence="7 12" id="KW-0479">Metal-binding</keyword>
<feature type="active site" description="Proton donor" evidence="12">
    <location>
        <position position="267"/>
    </location>
</feature>